<dbReference type="AlphaFoldDB" id="M7SYX0"/>
<dbReference type="SUPFAM" id="SSF53474">
    <property type="entry name" value="alpha/beta-Hydrolases"/>
    <property type="match status" value="1"/>
</dbReference>
<dbReference type="eggNOG" id="KOG2551">
    <property type="taxonomic scope" value="Eukaryota"/>
</dbReference>
<dbReference type="PANTHER" id="PTHR48070:SF3">
    <property type="entry name" value="ESTERASE DBAE-RELATED"/>
    <property type="match status" value="1"/>
</dbReference>
<evidence type="ECO:0000259" key="3">
    <source>
        <dbReference type="Pfam" id="PF03959"/>
    </source>
</evidence>
<feature type="domain" description="Serine hydrolase" evidence="3">
    <location>
        <begin position="15"/>
        <end position="286"/>
    </location>
</feature>
<evidence type="ECO:0000313" key="5">
    <source>
        <dbReference type="Proteomes" id="UP000012174"/>
    </source>
</evidence>
<dbReference type="InterPro" id="IPR050593">
    <property type="entry name" value="LovG"/>
</dbReference>
<protein>
    <submittedName>
        <fullName evidence="4">Putative citrinin biosynthesis oxydoreductase protein</fullName>
    </submittedName>
</protein>
<dbReference type="InterPro" id="IPR005645">
    <property type="entry name" value="FSH-like_dom"/>
</dbReference>
<dbReference type="EMBL" id="KB706068">
    <property type="protein sequence ID" value="EMR69512.1"/>
    <property type="molecule type" value="Genomic_DNA"/>
</dbReference>
<keyword evidence="5" id="KW-1185">Reference proteome</keyword>
<dbReference type="OrthoDB" id="414698at2759"/>
<dbReference type="Proteomes" id="UP000012174">
    <property type="component" value="Unassembled WGS sequence"/>
</dbReference>
<evidence type="ECO:0000256" key="1">
    <source>
        <dbReference type="ARBA" id="ARBA00005863"/>
    </source>
</evidence>
<accession>M7SYX0</accession>
<comment type="similarity">
    <text evidence="1">Belongs to the LovG family.</text>
</comment>
<dbReference type="GO" id="GO:0016787">
    <property type="term" value="F:hydrolase activity"/>
    <property type="evidence" value="ECO:0007669"/>
    <property type="project" value="UniProtKB-KW"/>
</dbReference>
<sequence>MAAPNGAADPTLHLPRILCLHGGGTNARIFRMQCRSLSRSLAPHFRLAYAEAPFVSESPGPDVLSVYADYGPFKRWLRWLPEHDHPTDDADAVRALDGALDAAIRADDALGADGPWVGLLGFSQGAKMVASLLFRAQVLAESGGGGGGGVGAGAGLSSGGGAGSSSDGGGGALGGSGGSVVSSIRWRFAVILAGRSPIVSLVDPSVFSSPLLADPSEFGLHAPPDLMEVARGRHILKLPTIHVHGLSDPGLPLHRDLLDSYCDPATARLVEWDGAHRLPLKATDVNPVVEQMLEVARETGALKE</sequence>
<proteinExistence type="inferred from homology"/>
<dbReference type="Pfam" id="PF03959">
    <property type="entry name" value="FSH1"/>
    <property type="match status" value="1"/>
</dbReference>
<gene>
    <name evidence="4" type="ORF">UCREL1_3465</name>
</gene>
<dbReference type="GO" id="GO:0005737">
    <property type="term" value="C:cytoplasm"/>
    <property type="evidence" value="ECO:0007669"/>
    <property type="project" value="TreeGrafter"/>
</dbReference>
<dbReference type="PANTHER" id="PTHR48070">
    <property type="entry name" value="ESTERASE OVCA2"/>
    <property type="match status" value="1"/>
</dbReference>
<dbReference type="GO" id="GO:0005634">
    <property type="term" value="C:nucleus"/>
    <property type="evidence" value="ECO:0007669"/>
    <property type="project" value="TreeGrafter"/>
</dbReference>
<reference evidence="5" key="1">
    <citation type="journal article" date="2013" name="Genome Announc.">
        <title>Draft genome sequence of the grapevine dieback fungus Eutypa lata UCR-EL1.</title>
        <authorList>
            <person name="Blanco-Ulate B."/>
            <person name="Rolshausen P.E."/>
            <person name="Cantu D."/>
        </authorList>
    </citation>
    <scope>NUCLEOTIDE SEQUENCE [LARGE SCALE GENOMIC DNA]</scope>
    <source>
        <strain evidence="5">UCR-EL1</strain>
    </source>
</reference>
<dbReference type="HOGENOM" id="CLU_051938_0_0_1"/>
<organism evidence="4 5">
    <name type="scientific">Eutypa lata (strain UCR-EL1)</name>
    <name type="common">Grapevine dieback disease fungus</name>
    <name type="synonym">Eutypa armeniacae</name>
    <dbReference type="NCBI Taxonomy" id="1287681"/>
    <lineage>
        <taxon>Eukaryota</taxon>
        <taxon>Fungi</taxon>
        <taxon>Dikarya</taxon>
        <taxon>Ascomycota</taxon>
        <taxon>Pezizomycotina</taxon>
        <taxon>Sordariomycetes</taxon>
        <taxon>Xylariomycetidae</taxon>
        <taxon>Xylariales</taxon>
        <taxon>Diatrypaceae</taxon>
        <taxon>Eutypa</taxon>
    </lineage>
</organism>
<keyword evidence="2" id="KW-0378">Hydrolase</keyword>
<evidence type="ECO:0000313" key="4">
    <source>
        <dbReference type="EMBL" id="EMR69512.1"/>
    </source>
</evidence>
<name>M7SYX0_EUTLA</name>
<dbReference type="InterPro" id="IPR029058">
    <property type="entry name" value="AB_hydrolase_fold"/>
</dbReference>
<evidence type="ECO:0000256" key="2">
    <source>
        <dbReference type="ARBA" id="ARBA00022801"/>
    </source>
</evidence>
<dbReference type="GO" id="GO:0044550">
    <property type="term" value="P:secondary metabolite biosynthetic process"/>
    <property type="evidence" value="ECO:0007669"/>
    <property type="project" value="TreeGrafter"/>
</dbReference>
<dbReference type="Gene3D" id="3.40.50.1820">
    <property type="entry name" value="alpha/beta hydrolase"/>
    <property type="match status" value="1"/>
</dbReference>
<dbReference type="KEGG" id="ela:UCREL1_3465"/>
<dbReference type="OMA" id="PRMLCLH"/>